<name>A0A2S3I499_9POAL</name>
<dbReference type="EMBL" id="CM008051">
    <property type="protein sequence ID" value="PAN36420.1"/>
    <property type="molecule type" value="Genomic_DNA"/>
</dbReference>
<dbReference type="Proteomes" id="UP000243499">
    <property type="component" value="Chromosome 6"/>
</dbReference>
<evidence type="ECO:0000313" key="2">
    <source>
        <dbReference type="EMBL" id="PAN36420.1"/>
    </source>
</evidence>
<proteinExistence type="predicted"/>
<organism evidence="2">
    <name type="scientific">Panicum hallii</name>
    <dbReference type="NCBI Taxonomy" id="206008"/>
    <lineage>
        <taxon>Eukaryota</taxon>
        <taxon>Viridiplantae</taxon>
        <taxon>Streptophyta</taxon>
        <taxon>Embryophyta</taxon>
        <taxon>Tracheophyta</taxon>
        <taxon>Spermatophyta</taxon>
        <taxon>Magnoliopsida</taxon>
        <taxon>Liliopsida</taxon>
        <taxon>Poales</taxon>
        <taxon>Poaceae</taxon>
        <taxon>PACMAD clade</taxon>
        <taxon>Panicoideae</taxon>
        <taxon>Panicodae</taxon>
        <taxon>Paniceae</taxon>
        <taxon>Panicinae</taxon>
        <taxon>Panicum</taxon>
        <taxon>Panicum sect. Panicum</taxon>
    </lineage>
</organism>
<feature type="region of interest" description="Disordered" evidence="1">
    <location>
        <begin position="27"/>
        <end position="55"/>
    </location>
</feature>
<sequence length="141" mass="16050">MDNYYHGNASGSQSYCHDVSYTPGIDLTGPLDGTTDIHSQQPYEQGNETLQTPVDNVAEDAEKRKRDKNYLNAEDETLCSAYLNVSKDPIVGASQQGQAYWTRITIYFNEMRKTPIQRSLSSLQHRWGDIQKDTSRLWSLL</sequence>
<accession>A0A2S3I499</accession>
<dbReference type="AlphaFoldDB" id="A0A2S3I499"/>
<evidence type="ECO:0000256" key="1">
    <source>
        <dbReference type="SAM" id="MobiDB-lite"/>
    </source>
</evidence>
<reference evidence="2" key="1">
    <citation type="submission" date="2018-04" db="EMBL/GenBank/DDBJ databases">
        <title>WGS assembly of Panicum hallii.</title>
        <authorList>
            <person name="Lovell J."/>
            <person name="Jenkins J."/>
            <person name="Lowry D."/>
            <person name="Mamidi S."/>
            <person name="Sreedasyam A."/>
            <person name="Weng X."/>
            <person name="Barry K."/>
            <person name="Bonette J."/>
            <person name="Campitelli B."/>
            <person name="Daum C."/>
            <person name="Gordon S."/>
            <person name="Gould B."/>
            <person name="Lipzen A."/>
            <person name="Macqueen A."/>
            <person name="Palacio-Mejia J."/>
            <person name="Plott C."/>
            <person name="Shakirov E."/>
            <person name="Shu S."/>
            <person name="Yoshinaga Y."/>
            <person name="Zane M."/>
            <person name="Rokhsar D."/>
            <person name="Grimwood J."/>
            <person name="Schmutz J."/>
            <person name="Juenger T."/>
        </authorList>
    </citation>
    <scope>NUCLEOTIDE SEQUENCE [LARGE SCALE GENOMIC DNA]</scope>
    <source>
        <strain evidence="2">FIL2</strain>
    </source>
</reference>
<evidence type="ECO:0008006" key="3">
    <source>
        <dbReference type="Google" id="ProtNLM"/>
    </source>
</evidence>
<feature type="compositionally biased region" description="Polar residues" evidence="1">
    <location>
        <begin position="36"/>
        <end position="54"/>
    </location>
</feature>
<dbReference type="PANTHER" id="PTHR45125:SF28">
    <property type="entry name" value="OS02G0603500 PROTEIN"/>
    <property type="match status" value="1"/>
</dbReference>
<dbReference type="Gramene" id="PAN36420">
    <property type="protein sequence ID" value="PAN36420"/>
    <property type="gene ID" value="PAHAL_6G281000"/>
</dbReference>
<gene>
    <name evidence="2" type="ORF">PAHAL_6G281000</name>
</gene>
<protein>
    <recommendedName>
        <fullName evidence="3">No apical meristem-associated C-terminal domain-containing protein</fullName>
    </recommendedName>
</protein>
<dbReference type="PANTHER" id="PTHR45125">
    <property type="entry name" value="F21J9.4-RELATED"/>
    <property type="match status" value="1"/>
</dbReference>